<dbReference type="InParanoid" id="A0A7M7R0W6"/>
<reference evidence="7" key="1">
    <citation type="submission" date="2021-01" db="UniProtKB">
        <authorList>
            <consortium name="EnsemblMetazoa"/>
        </authorList>
    </citation>
    <scope>IDENTIFICATION</scope>
</reference>
<dbReference type="InterPro" id="IPR012337">
    <property type="entry name" value="RNaseH-like_sf"/>
</dbReference>
<dbReference type="AlphaFoldDB" id="A0A7M7R0W6"/>
<sequence>LESSIVTTATGIHFQTKLIEQFNKRFENIEKKSIMAMATLLDPRFKKLYFKNKIACADAINKIAKQIHNLRAHLLEDNQNKSIEAPEDKSDNNDFWSYHHQLFKANRKMQKENQNQSEMPEELRFYLNGPLISKDNDPLVFWKMYPNSSDSILADLAIHHLIIIATSVPSERLFSTAGLIMTSNRNRLLPEHFQQLLF</sequence>
<evidence type="ECO:0000256" key="3">
    <source>
        <dbReference type="ARBA" id="ARBA00022771"/>
    </source>
</evidence>
<organism evidence="7 8">
    <name type="scientific">Nasonia vitripennis</name>
    <name type="common">Parasitic wasp</name>
    <dbReference type="NCBI Taxonomy" id="7425"/>
    <lineage>
        <taxon>Eukaryota</taxon>
        <taxon>Metazoa</taxon>
        <taxon>Ecdysozoa</taxon>
        <taxon>Arthropoda</taxon>
        <taxon>Hexapoda</taxon>
        <taxon>Insecta</taxon>
        <taxon>Pterygota</taxon>
        <taxon>Neoptera</taxon>
        <taxon>Endopterygota</taxon>
        <taxon>Hymenoptera</taxon>
        <taxon>Apocrita</taxon>
        <taxon>Proctotrupomorpha</taxon>
        <taxon>Chalcidoidea</taxon>
        <taxon>Pteromalidae</taxon>
        <taxon>Pteromalinae</taxon>
        <taxon>Nasonia</taxon>
    </lineage>
</organism>
<feature type="domain" description="HAT C-terminal dimerisation" evidence="6">
    <location>
        <begin position="122"/>
        <end position="198"/>
    </location>
</feature>
<evidence type="ECO:0000313" key="7">
    <source>
        <dbReference type="EnsemblMetazoa" id="XP_032457470"/>
    </source>
</evidence>
<dbReference type="GO" id="GO:0008270">
    <property type="term" value="F:zinc ion binding"/>
    <property type="evidence" value="ECO:0007669"/>
    <property type="project" value="UniProtKB-KW"/>
</dbReference>
<evidence type="ECO:0000256" key="5">
    <source>
        <dbReference type="ARBA" id="ARBA00023242"/>
    </source>
</evidence>
<dbReference type="GO" id="GO:0005634">
    <property type="term" value="C:nucleus"/>
    <property type="evidence" value="ECO:0007669"/>
    <property type="project" value="UniProtKB-SubCell"/>
</dbReference>
<keyword evidence="2" id="KW-0479">Metal-binding</keyword>
<dbReference type="InterPro" id="IPR052035">
    <property type="entry name" value="ZnF_BED_domain_contain"/>
</dbReference>
<dbReference type="EnsemblMetazoa" id="XM_032601579">
    <property type="protein sequence ID" value="XP_032457470"/>
    <property type="gene ID" value="LOC116416518"/>
</dbReference>
<evidence type="ECO:0000259" key="6">
    <source>
        <dbReference type="Pfam" id="PF05699"/>
    </source>
</evidence>
<accession>A0A7M7R0W6</accession>
<dbReference type="PANTHER" id="PTHR46481">
    <property type="entry name" value="ZINC FINGER BED DOMAIN-CONTAINING PROTEIN 4"/>
    <property type="match status" value="1"/>
</dbReference>
<dbReference type="Pfam" id="PF05699">
    <property type="entry name" value="Dimer_Tnp_hAT"/>
    <property type="match status" value="1"/>
</dbReference>
<dbReference type="OrthoDB" id="1271298at2759"/>
<dbReference type="GeneID" id="116416518"/>
<dbReference type="RefSeq" id="XP_032457470.1">
    <property type="nucleotide sequence ID" value="XM_032601579.1"/>
</dbReference>
<keyword evidence="4" id="KW-0862">Zinc</keyword>
<keyword evidence="8" id="KW-1185">Reference proteome</keyword>
<comment type="subcellular location">
    <subcellularLocation>
        <location evidence="1">Nucleus</location>
    </subcellularLocation>
</comment>
<dbReference type="Proteomes" id="UP000002358">
    <property type="component" value="Unassembled WGS sequence"/>
</dbReference>
<dbReference type="InterPro" id="IPR008906">
    <property type="entry name" value="HATC_C_dom"/>
</dbReference>
<proteinExistence type="predicted"/>
<evidence type="ECO:0000313" key="8">
    <source>
        <dbReference type="Proteomes" id="UP000002358"/>
    </source>
</evidence>
<dbReference type="SUPFAM" id="SSF53098">
    <property type="entry name" value="Ribonuclease H-like"/>
    <property type="match status" value="1"/>
</dbReference>
<name>A0A7M7R0W6_NASVI</name>
<evidence type="ECO:0000256" key="4">
    <source>
        <dbReference type="ARBA" id="ARBA00022833"/>
    </source>
</evidence>
<keyword evidence="5" id="KW-0539">Nucleus</keyword>
<dbReference type="KEGG" id="nvi:116416518"/>
<dbReference type="GO" id="GO:0046983">
    <property type="term" value="F:protein dimerization activity"/>
    <property type="evidence" value="ECO:0007669"/>
    <property type="project" value="InterPro"/>
</dbReference>
<dbReference type="PANTHER" id="PTHR46481:SF10">
    <property type="entry name" value="ZINC FINGER BED DOMAIN-CONTAINING PROTEIN 39"/>
    <property type="match status" value="1"/>
</dbReference>
<protein>
    <recommendedName>
        <fullName evidence="6">HAT C-terminal dimerisation domain-containing protein</fullName>
    </recommendedName>
</protein>
<evidence type="ECO:0000256" key="1">
    <source>
        <dbReference type="ARBA" id="ARBA00004123"/>
    </source>
</evidence>
<keyword evidence="3" id="KW-0863">Zinc-finger</keyword>
<evidence type="ECO:0000256" key="2">
    <source>
        <dbReference type="ARBA" id="ARBA00022723"/>
    </source>
</evidence>